<dbReference type="OrthoDB" id="9809720at2"/>
<evidence type="ECO:0000313" key="7">
    <source>
        <dbReference type="EMBL" id="SMC87095.1"/>
    </source>
</evidence>
<name>A0A1W2CPC0_9SPHI</name>
<evidence type="ECO:0000256" key="3">
    <source>
        <dbReference type="ARBA" id="ARBA00023004"/>
    </source>
</evidence>
<dbReference type="InterPro" id="IPR036909">
    <property type="entry name" value="Cyt_c-like_dom_sf"/>
</dbReference>
<gene>
    <name evidence="7" type="ORF">SAMN04488101_10479</name>
</gene>
<dbReference type="InterPro" id="IPR051459">
    <property type="entry name" value="Cytochrome_c-type_DH"/>
</dbReference>
<keyword evidence="5" id="KW-1133">Transmembrane helix</keyword>
<dbReference type="InterPro" id="IPR009056">
    <property type="entry name" value="Cyt_c-like_dom"/>
</dbReference>
<keyword evidence="5" id="KW-0812">Transmembrane</keyword>
<feature type="domain" description="Cytochrome c" evidence="6">
    <location>
        <begin position="195"/>
        <end position="311"/>
    </location>
</feature>
<protein>
    <submittedName>
        <fullName evidence="7">Cytochrome c</fullName>
    </submittedName>
</protein>
<proteinExistence type="predicted"/>
<evidence type="ECO:0000256" key="2">
    <source>
        <dbReference type="ARBA" id="ARBA00022723"/>
    </source>
</evidence>
<sequence length="323" mass="35317">MKILKILGLIVSFVIVLVLAGVLYINIAFPDTGDTQTVKIESTPARLERGRYLANNVAACIDCHSTRNWAVFSGPPVSGTLGKGGEVFDENMGFPGKIYAPNITPNALGSWTDGELLKAITTGVNKEGKALFPLMGYRRFGKMNQEDIYSIIAYIRSLAPIENQVAKTELNFPVNLINKTTPKKADFQKIPAMQDTVKYGAYLVNAAGCVECHSKMDKGAIIAGTEFGGGMEFKQPAGIIRSTNITMHKTNGLGGWTKEMFVKKFKVYADSSIKLPAIAKGELNTPMPWTMYAGMTKNDLEAVYTYLKSLKPLDNKVELRTAL</sequence>
<dbReference type="GO" id="GO:0009055">
    <property type="term" value="F:electron transfer activity"/>
    <property type="evidence" value="ECO:0007669"/>
    <property type="project" value="InterPro"/>
</dbReference>
<evidence type="ECO:0000256" key="4">
    <source>
        <dbReference type="PROSITE-ProRule" id="PRU00433"/>
    </source>
</evidence>
<keyword evidence="8" id="KW-1185">Reference proteome</keyword>
<organism evidence="7 8">
    <name type="scientific">Pedobacter nyackensis</name>
    <dbReference type="NCBI Taxonomy" id="475255"/>
    <lineage>
        <taxon>Bacteria</taxon>
        <taxon>Pseudomonadati</taxon>
        <taxon>Bacteroidota</taxon>
        <taxon>Sphingobacteriia</taxon>
        <taxon>Sphingobacteriales</taxon>
        <taxon>Sphingobacteriaceae</taxon>
        <taxon>Pedobacter</taxon>
    </lineage>
</organism>
<evidence type="ECO:0000256" key="5">
    <source>
        <dbReference type="SAM" id="Phobius"/>
    </source>
</evidence>
<feature type="domain" description="Cytochrome c" evidence="6">
    <location>
        <begin position="45"/>
        <end position="159"/>
    </location>
</feature>
<dbReference type="RefSeq" id="WP_084289196.1">
    <property type="nucleotide sequence ID" value="NZ_FWYB01000004.1"/>
</dbReference>
<dbReference type="PROSITE" id="PS51007">
    <property type="entry name" value="CYTC"/>
    <property type="match status" value="2"/>
</dbReference>
<dbReference type="STRING" id="475255.SAMN04488101_10479"/>
<keyword evidence="5" id="KW-0472">Membrane</keyword>
<feature type="transmembrane region" description="Helical" evidence="5">
    <location>
        <begin position="7"/>
        <end position="29"/>
    </location>
</feature>
<dbReference type="PANTHER" id="PTHR35008">
    <property type="entry name" value="BLL4482 PROTEIN-RELATED"/>
    <property type="match status" value="1"/>
</dbReference>
<dbReference type="AlphaFoldDB" id="A0A1W2CPC0"/>
<keyword evidence="1 4" id="KW-0349">Heme</keyword>
<dbReference type="Proteomes" id="UP000192678">
    <property type="component" value="Unassembled WGS sequence"/>
</dbReference>
<accession>A0A1W2CPC0</accession>
<dbReference type="GO" id="GO:0020037">
    <property type="term" value="F:heme binding"/>
    <property type="evidence" value="ECO:0007669"/>
    <property type="project" value="InterPro"/>
</dbReference>
<dbReference type="Gene3D" id="1.10.760.10">
    <property type="entry name" value="Cytochrome c-like domain"/>
    <property type="match status" value="2"/>
</dbReference>
<evidence type="ECO:0000259" key="6">
    <source>
        <dbReference type="PROSITE" id="PS51007"/>
    </source>
</evidence>
<dbReference type="SUPFAM" id="SSF46626">
    <property type="entry name" value="Cytochrome c"/>
    <property type="match status" value="2"/>
</dbReference>
<keyword evidence="2 4" id="KW-0479">Metal-binding</keyword>
<keyword evidence="3 4" id="KW-0408">Iron</keyword>
<dbReference type="PANTHER" id="PTHR35008:SF8">
    <property type="entry name" value="ALCOHOL DEHYDROGENASE CYTOCHROME C SUBUNIT"/>
    <property type="match status" value="1"/>
</dbReference>
<evidence type="ECO:0000256" key="1">
    <source>
        <dbReference type="ARBA" id="ARBA00022617"/>
    </source>
</evidence>
<dbReference type="GO" id="GO:0046872">
    <property type="term" value="F:metal ion binding"/>
    <property type="evidence" value="ECO:0007669"/>
    <property type="project" value="UniProtKB-KW"/>
</dbReference>
<dbReference type="EMBL" id="FWYB01000004">
    <property type="protein sequence ID" value="SMC87095.1"/>
    <property type="molecule type" value="Genomic_DNA"/>
</dbReference>
<evidence type="ECO:0000313" key="8">
    <source>
        <dbReference type="Proteomes" id="UP000192678"/>
    </source>
</evidence>
<reference evidence="7 8" key="1">
    <citation type="submission" date="2017-04" db="EMBL/GenBank/DDBJ databases">
        <authorList>
            <person name="Afonso C.L."/>
            <person name="Miller P.J."/>
            <person name="Scott M.A."/>
            <person name="Spackman E."/>
            <person name="Goraichik I."/>
            <person name="Dimitrov K.M."/>
            <person name="Suarez D.L."/>
            <person name="Swayne D.E."/>
        </authorList>
    </citation>
    <scope>NUCLEOTIDE SEQUENCE [LARGE SCALE GENOMIC DNA]</scope>
    <source>
        <strain evidence="7 8">DSM 19625</strain>
    </source>
</reference>
<dbReference type="Pfam" id="PF00034">
    <property type="entry name" value="Cytochrom_C"/>
    <property type="match status" value="1"/>
</dbReference>